<evidence type="ECO:0000313" key="4">
    <source>
        <dbReference type="Proteomes" id="UP000780801"/>
    </source>
</evidence>
<keyword evidence="2" id="KW-0812">Transmembrane</keyword>
<organism evidence="3 4">
    <name type="scientific">Lunasporangiospora selenospora</name>
    <dbReference type="NCBI Taxonomy" id="979761"/>
    <lineage>
        <taxon>Eukaryota</taxon>
        <taxon>Fungi</taxon>
        <taxon>Fungi incertae sedis</taxon>
        <taxon>Mucoromycota</taxon>
        <taxon>Mortierellomycotina</taxon>
        <taxon>Mortierellomycetes</taxon>
        <taxon>Mortierellales</taxon>
        <taxon>Mortierellaceae</taxon>
        <taxon>Lunasporangiospora</taxon>
    </lineage>
</organism>
<evidence type="ECO:0000256" key="1">
    <source>
        <dbReference type="SAM" id="MobiDB-lite"/>
    </source>
</evidence>
<keyword evidence="4" id="KW-1185">Reference proteome</keyword>
<name>A0A9P6FJY4_9FUNG</name>
<feature type="region of interest" description="Disordered" evidence="1">
    <location>
        <begin position="254"/>
        <end position="322"/>
    </location>
</feature>
<evidence type="ECO:0000313" key="3">
    <source>
        <dbReference type="EMBL" id="KAF9577020.1"/>
    </source>
</evidence>
<dbReference type="EMBL" id="JAABOA010005439">
    <property type="protein sequence ID" value="KAF9577020.1"/>
    <property type="molecule type" value="Genomic_DNA"/>
</dbReference>
<feature type="compositionally biased region" description="Polar residues" evidence="1">
    <location>
        <begin position="302"/>
        <end position="322"/>
    </location>
</feature>
<proteinExistence type="predicted"/>
<feature type="region of interest" description="Disordered" evidence="1">
    <location>
        <begin position="1"/>
        <end position="29"/>
    </location>
</feature>
<keyword evidence="2" id="KW-1133">Transmembrane helix</keyword>
<keyword evidence="2" id="KW-0472">Membrane</keyword>
<feature type="compositionally biased region" description="Low complexity" evidence="1">
    <location>
        <begin position="126"/>
        <end position="140"/>
    </location>
</feature>
<dbReference type="Proteomes" id="UP000780801">
    <property type="component" value="Unassembled WGS sequence"/>
</dbReference>
<feature type="compositionally biased region" description="Polar residues" evidence="1">
    <location>
        <begin position="115"/>
        <end position="125"/>
    </location>
</feature>
<gene>
    <name evidence="3" type="ORF">BGW38_008056</name>
</gene>
<protein>
    <submittedName>
        <fullName evidence="3">Uncharacterized protein</fullName>
    </submittedName>
</protein>
<feature type="compositionally biased region" description="Polar residues" evidence="1">
    <location>
        <begin position="254"/>
        <end position="266"/>
    </location>
</feature>
<comment type="caution">
    <text evidence="3">The sequence shown here is derived from an EMBL/GenBank/DDBJ whole genome shotgun (WGS) entry which is preliminary data.</text>
</comment>
<feature type="non-terminal residue" evidence="3">
    <location>
        <position position="1"/>
    </location>
</feature>
<sequence length="322" mass="35045">FPSNYYPTFTYPGAPKPTGNGGGGGGDNDKSSSNNTALYAGIGGGIGALVLALGIFFFIRHKRKSKDVNVAKFDEVSSSNQHGGDFQQQQNQHQPPPPPQQQQQALPPLPPMQQVTQPNQFPVTHQQQQQQFQQQLQQQQHYPYQDPSVPGGNYYPTVPVTTTVPIQHPNPSPTFAPNVSAAGGPVSVVPMQHTSHIQQPLEQQNQHLPYNQHTSAINQTYQSPIPMPTQAHGQVYAMSSPATTVLTSMTSPTIYDPASQQPTPHQQYKMPSEATPPTGAIGPRPIVANNPQYVGPEHYTIQGAQSNNPQYIAPPNTDNYHQ</sequence>
<accession>A0A9P6FJY4</accession>
<feature type="transmembrane region" description="Helical" evidence="2">
    <location>
        <begin position="37"/>
        <end position="59"/>
    </location>
</feature>
<dbReference type="AlphaFoldDB" id="A0A9P6FJY4"/>
<reference evidence="3" key="1">
    <citation type="journal article" date="2020" name="Fungal Divers.">
        <title>Resolving the Mortierellaceae phylogeny through synthesis of multi-gene phylogenetics and phylogenomics.</title>
        <authorList>
            <person name="Vandepol N."/>
            <person name="Liber J."/>
            <person name="Desiro A."/>
            <person name="Na H."/>
            <person name="Kennedy M."/>
            <person name="Barry K."/>
            <person name="Grigoriev I.V."/>
            <person name="Miller A.N."/>
            <person name="O'Donnell K."/>
            <person name="Stajich J.E."/>
            <person name="Bonito G."/>
        </authorList>
    </citation>
    <scope>NUCLEOTIDE SEQUENCE</scope>
    <source>
        <strain evidence="3">KOD1015</strain>
    </source>
</reference>
<evidence type="ECO:0000256" key="2">
    <source>
        <dbReference type="SAM" id="Phobius"/>
    </source>
</evidence>
<feature type="region of interest" description="Disordered" evidence="1">
    <location>
        <begin position="77"/>
        <end position="154"/>
    </location>
</feature>